<accession>A0A4Y4DLJ9</accession>
<keyword evidence="1" id="KW-0472">Membrane</keyword>
<keyword evidence="3" id="KW-1185">Reference proteome</keyword>
<sequence>MQTGIQILAAFLVVLPFQTRFQLLTRGEENVYFVLLAASALLIVLLLVPVAIHRHFFGQRLKPEIVRVGHHIVKSVGMCAGLLIAGCVWFVVHVLRGWQTSLLVGGSLMVVTIFLLIVMPYLIKPSWVAGTDYRDQAADDSEST</sequence>
<dbReference type="InterPro" id="IPR046291">
    <property type="entry name" value="DUF6328"/>
</dbReference>
<evidence type="ECO:0000313" key="2">
    <source>
        <dbReference type="EMBL" id="GED05816.1"/>
    </source>
</evidence>
<feature type="transmembrane region" description="Helical" evidence="1">
    <location>
        <begin position="101"/>
        <end position="123"/>
    </location>
</feature>
<evidence type="ECO:0008006" key="4">
    <source>
        <dbReference type="Google" id="ProtNLM"/>
    </source>
</evidence>
<reference evidence="2 3" key="1">
    <citation type="submission" date="2019-06" db="EMBL/GenBank/DDBJ databases">
        <title>Whole genome shotgun sequence of Glutamicibacter uratoxydans NBRC 15515.</title>
        <authorList>
            <person name="Hosoyama A."/>
            <person name="Uohara A."/>
            <person name="Ohji S."/>
            <person name="Ichikawa N."/>
        </authorList>
    </citation>
    <scope>NUCLEOTIDE SEQUENCE [LARGE SCALE GENOMIC DNA]</scope>
    <source>
        <strain evidence="2 3">NBRC 15515</strain>
    </source>
</reference>
<organism evidence="2 3">
    <name type="scientific">Glutamicibacter uratoxydans</name>
    <name type="common">Arthrobacter uratoxydans</name>
    <dbReference type="NCBI Taxonomy" id="43667"/>
    <lineage>
        <taxon>Bacteria</taxon>
        <taxon>Bacillati</taxon>
        <taxon>Actinomycetota</taxon>
        <taxon>Actinomycetes</taxon>
        <taxon>Micrococcales</taxon>
        <taxon>Micrococcaceae</taxon>
        <taxon>Glutamicibacter</taxon>
    </lineage>
</organism>
<feature type="transmembrane region" description="Helical" evidence="1">
    <location>
        <begin position="72"/>
        <end position="95"/>
    </location>
</feature>
<dbReference type="AlphaFoldDB" id="A0A4Y4DLJ9"/>
<comment type="caution">
    <text evidence="2">The sequence shown here is derived from an EMBL/GenBank/DDBJ whole genome shotgun (WGS) entry which is preliminary data.</text>
</comment>
<protein>
    <recommendedName>
        <fullName evidence="4">Sodium:proton antiporter</fullName>
    </recommendedName>
</protein>
<evidence type="ECO:0000256" key="1">
    <source>
        <dbReference type="SAM" id="Phobius"/>
    </source>
</evidence>
<keyword evidence="1" id="KW-1133">Transmembrane helix</keyword>
<proteinExistence type="predicted"/>
<dbReference type="Pfam" id="PF19853">
    <property type="entry name" value="DUF6328"/>
    <property type="match status" value="1"/>
</dbReference>
<evidence type="ECO:0000313" key="3">
    <source>
        <dbReference type="Proteomes" id="UP000316612"/>
    </source>
</evidence>
<dbReference type="Proteomes" id="UP000316612">
    <property type="component" value="Unassembled WGS sequence"/>
</dbReference>
<feature type="transmembrane region" description="Helical" evidence="1">
    <location>
        <begin position="31"/>
        <end position="52"/>
    </location>
</feature>
<keyword evidence="1" id="KW-0812">Transmembrane</keyword>
<name>A0A4Y4DLJ9_GLUUR</name>
<dbReference type="EMBL" id="BJNY01000007">
    <property type="protein sequence ID" value="GED05816.1"/>
    <property type="molecule type" value="Genomic_DNA"/>
</dbReference>
<gene>
    <name evidence="2" type="ORF">AUR04nite_13480</name>
</gene>